<feature type="transmembrane region" description="Helical" evidence="7">
    <location>
        <begin position="61"/>
        <end position="82"/>
    </location>
</feature>
<feature type="transmembrane region" description="Helical" evidence="7">
    <location>
        <begin position="88"/>
        <end position="113"/>
    </location>
</feature>
<dbReference type="KEGG" id="csl:COCSUDRAFT_47291"/>
<feature type="region of interest" description="Disordered" evidence="6">
    <location>
        <begin position="1"/>
        <end position="44"/>
    </location>
</feature>
<dbReference type="InterPro" id="IPR006634">
    <property type="entry name" value="TLC-dom"/>
</dbReference>
<reference evidence="9 10" key="1">
    <citation type="journal article" date="2012" name="Genome Biol.">
        <title>The genome of the polar eukaryotic microalga coccomyxa subellipsoidea reveals traits of cold adaptation.</title>
        <authorList>
            <person name="Blanc G."/>
            <person name="Agarkova I."/>
            <person name="Grimwood J."/>
            <person name="Kuo A."/>
            <person name="Brueggeman A."/>
            <person name="Dunigan D."/>
            <person name="Gurnon J."/>
            <person name="Ladunga I."/>
            <person name="Lindquist E."/>
            <person name="Lucas S."/>
            <person name="Pangilinan J."/>
            <person name="Proschold T."/>
            <person name="Salamov A."/>
            <person name="Schmutz J."/>
            <person name="Weeks D."/>
            <person name="Yamada T."/>
            <person name="Claverie J.M."/>
            <person name="Grigoriev I."/>
            <person name="Van Etten J."/>
            <person name="Lomsadze A."/>
            <person name="Borodovsky M."/>
        </authorList>
    </citation>
    <scope>NUCLEOTIDE SEQUENCE [LARGE SCALE GENOMIC DNA]</scope>
    <source>
        <strain evidence="9 10">C-169</strain>
    </source>
</reference>
<dbReference type="PROSITE" id="PS50922">
    <property type="entry name" value="TLC"/>
    <property type="match status" value="1"/>
</dbReference>
<evidence type="ECO:0000256" key="7">
    <source>
        <dbReference type="SAM" id="Phobius"/>
    </source>
</evidence>
<evidence type="ECO:0000313" key="10">
    <source>
        <dbReference type="Proteomes" id="UP000007264"/>
    </source>
</evidence>
<dbReference type="GeneID" id="17041425"/>
<protein>
    <recommendedName>
        <fullName evidence="8">TLC domain-containing protein</fullName>
    </recommendedName>
</protein>
<keyword evidence="3 7" id="KW-1133">Transmembrane helix</keyword>
<comment type="subcellular location">
    <subcellularLocation>
        <location evidence="1">Membrane</location>
        <topology evidence="1">Multi-pass membrane protein</topology>
    </subcellularLocation>
</comment>
<accession>I0YYG4</accession>
<keyword evidence="10" id="KW-1185">Reference proteome</keyword>
<keyword evidence="2 5" id="KW-0812">Transmembrane</keyword>
<proteinExistence type="predicted"/>
<dbReference type="GO" id="GO:0016020">
    <property type="term" value="C:membrane"/>
    <property type="evidence" value="ECO:0007669"/>
    <property type="project" value="UniProtKB-SubCell"/>
</dbReference>
<dbReference type="GO" id="GO:0055088">
    <property type="term" value="P:lipid homeostasis"/>
    <property type="evidence" value="ECO:0007669"/>
    <property type="project" value="TreeGrafter"/>
</dbReference>
<sequence>MLEQPAEPVPLKTEASSPFADAATSNGFSNAQPQPQTQDGPPKQTVEQVRAEQRADRAAKIISLASLLLLFVAVALYTSLASFGWNPYIAAVALFCAGIAGYPLLSLLTHAVASQTSRAFKSLGPYDRFQWAQKVPSMIHAVTLTVTGLNVVLQAHRAGHDLMHGRNDLVAAFLGLELAYLLQDTGMEVLKQARFGRSHSLLRWGHHIALLGLLPAYYWHRQGDLLLGLFFLCNAATIPRQLRWYFQMVGMRRRRIWYRLNTVALFVAFAATHILSVMYVLHVHCRSQRLPWHKASAGIPPRYLAAGAVILALNACWLCAVLKDSSAKRKASQKSS</sequence>
<dbReference type="RefSeq" id="XP_005647977.1">
    <property type="nucleotide sequence ID" value="XM_005647920.1"/>
</dbReference>
<keyword evidence="4 5" id="KW-0472">Membrane</keyword>
<feature type="compositionally biased region" description="Polar residues" evidence="6">
    <location>
        <begin position="23"/>
        <end position="39"/>
    </location>
</feature>
<dbReference type="Pfam" id="PF03798">
    <property type="entry name" value="TRAM_LAG1_CLN8"/>
    <property type="match status" value="1"/>
</dbReference>
<evidence type="ECO:0000256" key="2">
    <source>
        <dbReference type="ARBA" id="ARBA00022692"/>
    </source>
</evidence>
<name>I0YYG4_COCSC</name>
<dbReference type="AlphaFoldDB" id="I0YYG4"/>
<dbReference type="EMBL" id="AGSI01000007">
    <property type="protein sequence ID" value="EIE23433.1"/>
    <property type="molecule type" value="Genomic_DNA"/>
</dbReference>
<evidence type="ECO:0000259" key="8">
    <source>
        <dbReference type="PROSITE" id="PS50922"/>
    </source>
</evidence>
<dbReference type="eggNOG" id="ENOG502SYMQ">
    <property type="taxonomic scope" value="Eukaryota"/>
</dbReference>
<dbReference type="GO" id="GO:0005783">
    <property type="term" value="C:endoplasmic reticulum"/>
    <property type="evidence" value="ECO:0007669"/>
    <property type="project" value="TreeGrafter"/>
</dbReference>
<gene>
    <name evidence="9" type="ORF">COCSUDRAFT_47291</name>
</gene>
<organism evidence="9 10">
    <name type="scientific">Coccomyxa subellipsoidea (strain C-169)</name>
    <name type="common">Green microalga</name>
    <dbReference type="NCBI Taxonomy" id="574566"/>
    <lineage>
        <taxon>Eukaryota</taxon>
        <taxon>Viridiplantae</taxon>
        <taxon>Chlorophyta</taxon>
        <taxon>core chlorophytes</taxon>
        <taxon>Trebouxiophyceae</taxon>
        <taxon>Trebouxiophyceae incertae sedis</taxon>
        <taxon>Coccomyxaceae</taxon>
        <taxon>Coccomyxa</taxon>
        <taxon>Coccomyxa subellipsoidea</taxon>
    </lineage>
</organism>
<feature type="transmembrane region" description="Helical" evidence="7">
    <location>
        <begin position="263"/>
        <end position="283"/>
    </location>
</feature>
<feature type="domain" description="TLC" evidence="8">
    <location>
        <begin position="126"/>
        <end position="330"/>
    </location>
</feature>
<dbReference type="OrthoDB" id="18806at2759"/>
<evidence type="ECO:0000256" key="6">
    <source>
        <dbReference type="SAM" id="MobiDB-lite"/>
    </source>
</evidence>
<evidence type="ECO:0000313" key="9">
    <source>
        <dbReference type="EMBL" id="EIE23433.1"/>
    </source>
</evidence>
<evidence type="ECO:0000256" key="4">
    <source>
        <dbReference type="ARBA" id="ARBA00023136"/>
    </source>
</evidence>
<dbReference type="Proteomes" id="UP000007264">
    <property type="component" value="Unassembled WGS sequence"/>
</dbReference>
<dbReference type="PANTHER" id="PTHR13439">
    <property type="entry name" value="CT120 PROTEIN"/>
    <property type="match status" value="1"/>
</dbReference>
<evidence type="ECO:0000256" key="5">
    <source>
        <dbReference type="PROSITE-ProRule" id="PRU00205"/>
    </source>
</evidence>
<evidence type="ECO:0000256" key="1">
    <source>
        <dbReference type="ARBA" id="ARBA00004141"/>
    </source>
</evidence>
<dbReference type="InterPro" id="IPR050846">
    <property type="entry name" value="TLCD"/>
</dbReference>
<feature type="transmembrane region" description="Helical" evidence="7">
    <location>
        <begin position="303"/>
        <end position="322"/>
    </location>
</feature>
<comment type="caution">
    <text evidence="9">The sequence shown here is derived from an EMBL/GenBank/DDBJ whole genome shotgun (WGS) entry which is preliminary data.</text>
</comment>
<evidence type="ECO:0000256" key="3">
    <source>
        <dbReference type="ARBA" id="ARBA00022989"/>
    </source>
</evidence>
<dbReference type="PANTHER" id="PTHR13439:SF66">
    <property type="entry name" value="BCDNA.GH12326"/>
    <property type="match status" value="1"/>
</dbReference>